<evidence type="ECO:0000313" key="2">
    <source>
        <dbReference type="EMBL" id="CAD8119393.1"/>
    </source>
</evidence>
<feature type="transmembrane region" description="Helical" evidence="1">
    <location>
        <begin position="400"/>
        <end position="426"/>
    </location>
</feature>
<dbReference type="Proteomes" id="UP000692954">
    <property type="component" value="Unassembled WGS sequence"/>
</dbReference>
<evidence type="ECO:0000313" key="3">
    <source>
        <dbReference type="Proteomes" id="UP000692954"/>
    </source>
</evidence>
<sequence length="545" mass="65498">MLKNNQHKKLPLQRYLSRFRICTLILFLNILIIALIIPIILGVYEINTMLVYQYFEQSAILAFINQNNRSLNSIMSSQVSQLWHMMNRTEKTLNSLQKMYLLDQHYNLTINNNPEMCHTQFEENDQFEYRYNGYCVNIYDTEFVEFQKLPEYDYFKRDYKFVSLLNENIMQMDPTQLFLPDNIYFSKIEREFTAWWPQWNRILGYHPPERTWYIQHLQNYKNNPNKNCFKSDMYQFFADYPVMAMTTTCNLKDENNNLIAILASDQQLLDKYYKHPRLNVMIVNFDGLLVISTMQSQLIANSTELGYFYEQNVTGFNKEDWDQIVHYVQERSFLSNCQYFPNISDLMCRYNSLLEQDVIFQVQNLTNPNFVYILFYNLTDEIQDLVDQQDIIQEIINESYFNIVVLLLISLTIIIIQLIFVQIIFLPLKNLIKHSRAYLKSNSHRLLFRQKEFYLYNFYIDGYTSNNILLGLKLAYKQIYHRICKQNFKKCNQCQIIQKFQYPSNLEKSKLLLNKQLDFECPSKMTAYQIWRQVVQPCLIKTSDS</sequence>
<protein>
    <submittedName>
        <fullName evidence="2">Uncharacterized protein</fullName>
    </submittedName>
</protein>
<accession>A0A8S1QVF7</accession>
<dbReference type="OrthoDB" id="302248at2759"/>
<dbReference type="AlphaFoldDB" id="A0A8S1QVF7"/>
<evidence type="ECO:0000256" key="1">
    <source>
        <dbReference type="SAM" id="Phobius"/>
    </source>
</evidence>
<feature type="transmembrane region" description="Helical" evidence="1">
    <location>
        <begin position="21"/>
        <end position="44"/>
    </location>
</feature>
<dbReference type="EMBL" id="CAJJDN010000121">
    <property type="protein sequence ID" value="CAD8119393.1"/>
    <property type="molecule type" value="Genomic_DNA"/>
</dbReference>
<organism evidence="2 3">
    <name type="scientific">Paramecium sonneborni</name>
    <dbReference type="NCBI Taxonomy" id="65129"/>
    <lineage>
        <taxon>Eukaryota</taxon>
        <taxon>Sar</taxon>
        <taxon>Alveolata</taxon>
        <taxon>Ciliophora</taxon>
        <taxon>Intramacronucleata</taxon>
        <taxon>Oligohymenophorea</taxon>
        <taxon>Peniculida</taxon>
        <taxon>Parameciidae</taxon>
        <taxon>Paramecium</taxon>
    </lineage>
</organism>
<comment type="caution">
    <text evidence="2">The sequence shown here is derived from an EMBL/GenBank/DDBJ whole genome shotgun (WGS) entry which is preliminary data.</text>
</comment>
<proteinExistence type="predicted"/>
<keyword evidence="3" id="KW-1185">Reference proteome</keyword>
<keyword evidence="1" id="KW-1133">Transmembrane helix</keyword>
<name>A0A8S1QVF7_9CILI</name>
<reference evidence="2" key="1">
    <citation type="submission" date="2021-01" db="EMBL/GenBank/DDBJ databases">
        <authorList>
            <consortium name="Genoscope - CEA"/>
            <person name="William W."/>
        </authorList>
    </citation>
    <scope>NUCLEOTIDE SEQUENCE</scope>
</reference>
<keyword evidence="1" id="KW-0812">Transmembrane</keyword>
<keyword evidence="1" id="KW-0472">Membrane</keyword>
<gene>
    <name evidence="2" type="ORF">PSON_ATCC_30995.1.T1210037</name>
</gene>